<dbReference type="PANTHER" id="PTHR14790">
    <property type="entry name" value="RECQ-MEDIATED GENOME INSTABILITY PROTEIN 1 RMI1"/>
    <property type="match status" value="1"/>
</dbReference>
<dbReference type="InterPro" id="IPR013894">
    <property type="entry name" value="RMI1_OB"/>
</dbReference>
<dbReference type="GO" id="GO:0000712">
    <property type="term" value="P:resolution of meiotic recombination intermediates"/>
    <property type="evidence" value="ECO:0007669"/>
    <property type="project" value="TreeGrafter"/>
</dbReference>
<protein>
    <recommendedName>
        <fullName evidence="2">RecQ-mediated genome instability protein 1</fullName>
    </recommendedName>
</protein>
<evidence type="ECO:0000256" key="3">
    <source>
        <dbReference type="SAM" id="MobiDB-lite"/>
    </source>
</evidence>
<dbReference type="InterPro" id="IPR049363">
    <property type="entry name" value="RMI1_N"/>
</dbReference>
<dbReference type="InterPro" id="IPR042470">
    <property type="entry name" value="RMI1_N_C_sf"/>
</dbReference>
<proteinExistence type="inferred from homology"/>
<evidence type="ECO:0000313" key="6">
    <source>
        <dbReference type="EMBL" id="CAG8295455.1"/>
    </source>
</evidence>
<gene>
    <name evidence="6" type="ORF">POLS_LOCUS9787</name>
</gene>
<feature type="domain" description="RMI1 N-terminal" evidence="5">
    <location>
        <begin position="12"/>
        <end position="58"/>
    </location>
</feature>
<dbReference type="GO" id="GO:0016604">
    <property type="term" value="C:nuclear body"/>
    <property type="evidence" value="ECO:0007669"/>
    <property type="project" value="TreeGrafter"/>
</dbReference>
<dbReference type="GO" id="GO:0000724">
    <property type="term" value="P:double-strand break repair via homologous recombination"/>
    <property type="evidence" value="ECO:0007669"/>
    <property type="project" value="TreeGrafter"/>
</dbReference>
<dbReference type="AlphaFoldDB" id="A0A9W4IFS8"/>
<dbReference type="OrthoDB" id="341511at2759"/>
<comment type="similarity">
    <text evidence="1">Belongs to the RMI1 family.</text>
</comment>
<evidence type="ECO:0000256" key="1">
    <source>
        <dbReference type="ARBA" id="ARBA00006395"/>
    </source>
</evidence>
<feature type="domain" description="RecQ mediated genome instability protein 1 OB-fold" evidence="4">
    <location>
        <begin position="76"/>
        <end position="228"/>
    </location>
</feature>
<evidence type="ECO:0000313" key="7">
    <source>
        <dbReference type="Proteomes" id="UP001153618"/>
    </source>
</evidence>
<evidence type="ECO:0000259" key="5">
    <source>
        <dbReference type="Pfam" id="PF21000"/>
    </source>
</evidence>
<evidence type="ECO:0000256" key="2">
    <source>
        <dbReference type="ARBA" id="ARBA00018987"/>
    </source>
</evidence>
<dbReference type="SMART" id="SM01161">
    <property type="entry name" value="DUF1767"/>
    <property type="match status" value="1"/>
</dbReference>
<accession>A0A9W4IFS8</accession>
<sequence>MASPDQIAAQILSTKSLSVSPNWLNTFLSSGLAQRNVPLSALAKTAIFRLLASDIKESLSKHRSCVLPVDVYDPMVQERCLQGSIPVQVLDIEDIGTSLWSQIEAIERVERGEAIRGREIVRTIAVDEDPEAAESNPTNNGPVAGANASGSSGSGPHRLILQDAGGTVVTGVEIQRMDGVSVEKLAIGAKLLLRNPTVARGMVLLTPGCATVLGGKIETWDTPWRQGRKARLLEKTGGLEAE</sequence>
<feature type="compositionally biased region" description="Low complexity" evidence="3">
    <location>
        <begin position="139"/>
        <end position="154"/>
    </location>
</feature>
<feature type="region of interest" description="Disordered" evidence="3">
    <location>
        <begin position="127"/>
        <end position="154"/>
    </location>
</feature>
<dbReference type="PANTHER" id="PTHR14790:SF15">
    <property type="entry name" value="RECQ-MEDIATED GENOME INSTABILITY PROTEIN 1"/>
    <property type="match status" value="1"/>
</dbReference>
<dbReference type="Proteomes" id="UP001153618">
    <property type="component" value="Unassembled WGS sequence"/>
</dbReference>
<dbReference type="Pfam" id="PF08585">
    <property type="entry name" value="RMI1_N_C"/>
    <property type="match status" value="1"/>
</dbReference>
<dbReference type="Gene3D" id="2.40.50.770">
    <property type="entry name" value="RecQ-mediated genome instability protein Rmi1, C-terminal domain"/>
    <property type="match status" value="1"/>
</dbReference>
<name>A0A9W4IFS8_PENOL</name>
<reference evidence="6" key="1">
    <citation type="submission" date="2021-07" db="EMBL/GenBank/DDBJ databases">
        <authorList>
            <person name="Branca A.L. A."/>
        </authorList>
    </citation>
    <scope>NUCLEOTIDE SEQUENCE</scope>
</reference>
<keyword evidence="7" id="KW-1185">Reference proteome</keyword>
<dbReference type="GO" id="GO:0031422">
    <property type="term" value="C:RecQ family helicase-topoisomerase III complex"/>
    <property type="evidence" value="ECO:0007669"/>
    <property type="project" value="TreeGrafter"/>
</dbReference>
<comment type="caution">
    <text evidence="6">The sequence shown here is derived from an EMBL/GenBank/DDBJ whole genome shotgun (WGS) entry which is preliminary data.</text>
</comment>
<dbReference type="EMBL" id="CAJVOS010000104">
    <property type="protein sequence ID" value="CAG8295455.1"/>
    <property type="molecule type" value="Genomic_DNA"/>
</dbReference>
<dbReference type="Pfam" id="PF21000">
    <property type="entry name" value="RMI1_N_N"/>
    <property type="match status" value="1"/>
</dbReference>
<organism evidence="6 7">
    <name type="scientific">Penicillium olsonii</name>
    <dbReference type="NCBI Taxonomy" id="99116"/>
    <lineage>
        <taxon>Eukaryota</taxon>
        <taxon>Fungi</taxon>
        <taxon>Dikarya</taxon>
        <taxon>Ascomycota</taxon>
        <taxon>Pezizomycotina</taxon>
        <taxon>Eurotiomycetes</taxon>
        <taxon>Eurotiomycetidae</taxon>
        <taxon>Eurotiales</taxon>
        <taxon>Aspergillaceae</taxon>
        <taxon>Penicillium</taxon>
    </lineage>
</organism>
<evidence type="ECO:0000259" key="4">
    <source>
        <dbReference type="Pfam" id="PF08585"/>
    </source>
</evidence>